<reference evidence="1 2" key="1">
    <citation type="submission" date="2019-03" db="EMBL/GenBank/DDBJ databases">
        <title>Single cell metagenomics reveals metabolic interactions within the superorganism composed of flagellate Streblomastix strix and complex community of Bacteroidetes bacteria on its surface.</title>
        <authorList>
            <person name="Treitli S.C."/>
            <person name="Kolisko M."/>
            <person name="Husnik F."/>
            <person name="Keeling P."/>
            <person name="Hampl V."/>
        </authorList>
    </citation>
    <scope>NUCLEOTIDE SEQUENCE [LARGE SCALE GENOMIC DNA]</scope>
    <source>
        <strain evidence="1">ST1C</strain>
    </source>
</reference>
<accession>A0A5J4U859</accession>
<evidence type="ECO:0000313" key="2">
    <source>
        <dbReference type="Proteomes" id="UP000324800"/>
    </source>
</evidence>
<sequence>MNKNSQQTHTNFEANTNRLIGQLQRENIDYSNTIQYMEPRLVPQDKQYDYIYSIELINEDIDGKYYKVHRLHKNSINKCPAIAQRSTVYIDNLPIAVTINHDVKDMLNDRGIKMKKLSFTIPSDQDDTEIMNLIRQTVTQRSIH</sequence>
<organism evidence="1 2">
    <name type="scientific">Streblomastix strix</name>
    <dbReference type="NCBI Taxonomy" id="222440"/>
    <lineage>
        <taxon>Eukaryota</taxon>
        <taxon>Metamonada</taxon>
        <taxon>Preaxostyla</taxon>
        <taxon>Oxymonadida</taxon>
        <taxon>Streblomastigidae</taxon>
        <taxon>Streblomastix</taxon>
    </lineage>
</organism>
<proteinExistence type="predicted"/>
<dbReference type="AlphaFoldDB" id="A0A5J4U859"/>
<gene>
    <name evidence="1" type="ORF">EZS28_038382</name>
</gene>
<name>A0A5J4U859_9EUKA</name>
<protein>
    <submittedName>
        <fullName evidence="1">Uncharacterized protein</fullName>
    </submittedName>
</protein>
<comment type="caution">
    <text evidence="1">The sequence shown here is derived from an EMBL/GenBank/DDBJ whole genome shotgun (WGS) entry which is preliminary data.</text>
</comment>
<evidence type="ECO:0000313" key="1">
    <source>
        <dbReference type="EMBL" id="KAA6366091.1"/>
    </source>
</evidence>
<dbReference type="EMBL" id="SNRW01019744">
    <property type="protein sequence ID" value="KAA6366091.1"/>
    <property type="molecule type" value="Genomic_DNA"/>
</dbReference>
<dbReference type="Proteomes" id="UP000324800">
    <property type="component" value="Unassembled WGS sequence"/>
</dbReference>